<evidence type="ECO:0000313" key="4">
    <source>
        <dbReference type="Proteomes" id="UP000315439"/>
    </source>
</evidence>
<keyword evidence="2" id="KW-0812">Transmembrane</keyword>
<accession>A0A545U7I0</accession>
<feature type="region of interest" description="Disordered" evidence="1">
    <location>
        <begin position="254"/>
        <end position="273"/>
    </location>
</feature>
<dbReference type="Proteomes" id="UP000315439">
    <property type="component" value="Unassembled WGS sequence"/>
</dbReference>
<protein>
    <submittedName>
        <fullName evidence="3">Uncharacterized protein</fullName>
    </submittedName>
</protein>
<keyword evidence="2" id="KW-1133">Transmembrane helix</keyword>
<comment type="caution">
    <text evidence="3">The sequence shown here is derived from an EMBL/GenBank/DDBJ whole genome shotgun (WGS) entry which is preliminary data.</text>
</comment>
<name>A0A545U7I0_9GAMM</name>
<keyword evidence="4" id="KW-1185">Reference proteome</keyword>
<organism evidence="3 4">
    <name type="scientific">Aliikangiella coralliicola</name>
    <dbReference type="NCBI Taxonomy" id="2592383"/>
    <lineage>
        <taxon>Bacteria</taxon>
        <taxon>Pseudomonadati</taxon>
        <taxon>Pseudomonadota</taxon>
        <taxon>Gammaproteobacteria</taxon>
        <taxon>Oceanospirillales</taxon>
        <taxon>Pleioneaceae</taxon>
        <taxon>Aliikangiella</taxon>
    </lineage>
</organism>
<evidence type="ECO:0000256" key="2">
    <source>
        <dbReference type="SAM" id="Phobius"/>
    </source>
</evidence>
<dbReference type="OrthoDB" id="7063111at2"/>
<dbReference type="RefSeq" id="WP_142933103.1">
    <property type="nucleotide sequence ID" value="NZ_ML660168.1"/>
</dbReference>
<feature type="transmembrane region" description="Helical" evidence="2">
    <location>
        <begin position="36"/>
        <end position="63"/>
    </location>
</feature>
<dbReference type="AlphaFoldDB" id="A0A545U7I0"/>
<sequence>MNVALPALLVFFFIIPGFIFQKFFRKGIFEVEYKEPFASSTLITVISAIVLNSFFVFLIWLLAKINAPIIKAVDQKLLVEMFVSSKNIASKPDTVSAISSSIPYVVGYILFSCFGGAFFGLLCRVVLEKNLKRQTVLDFFLGSNEWEKIFWVNGKKSDNDLTRVAATIDLAGGTYIYTGFLKSFSLDKSGDLDRLELIIVSRRKLDNDLLPENEDPEDPNDPQDRFYEIIGDRFVCKYQDIKTLNIEYLEIEESESQEPETAKLEVVNEAVPS</sequence>
<keyword evidence="2" id="KW-0472">Membrane</keyword>
<feature type="transmembrane region" description="Helical" evidence="2">
    <location>
        <begin position="105"/>
        <end position="127"/>
    </location>
</feature>
<dbReference type="EMBL" id="VIKS01000012">
    <property type="protein sequence ID" value="TQV85426.1"/>
    <property type="molecule type" value="Genomic_DNA"/>
</dbReference>
<reference evidence="3 4" key="1">
    <citation type="submission" date="2019-07" db="EMBL/GenBank/DDBJ databases">
        <title>Draft genome for Aliikangiella sp. M105.</title>
        <authorList>
            <person name="Wang G."/>
        </authorList>
    </citation>
    <scope>NUCLEOTIDE SEQUENCE [LARGE SCALE GENOMIC DNA]</scope>
    <source>
        <strain evidence="3 4">M105</strain>
    </source>
</reference>
<gene>
    <name evidence="3" type="ORF">FLL46_19875</name>
</gene>
<proteinExistence type="predicted"/>
<evidence type="ECO:0000313" key="3">
    <source>
        <dbReference type="EMBL" id="TQV85426.1"/>
    </source>
</evidence>
<evidence type="ECO:0000256" key="1">
    <source>
        <dbReference type="SAM" id="MobiDB-lite"/>
    </source>
</evidence>
<feature type="transmembrane region" description="Helical" evidence="2">
    <location>
        <begin position="6"/>
        <end position="24"/>
    </location>
</feature>